<protein>
    <submittedName>
        <fullName evidence="1">Uncharacterized protein</fullName>
    </submittedName>
</protein>
<proteinExistence type="predicted"/>
<evidence type="ECO:0000313" key="2">
    <source>
        <dbReference type="Proteomes" id="UP001075704"/>
    </source>
</evidence>
<dbReference type="EMBL" id="JAPUAC010000017">
    <property type="protein sequence ID" value="MCZ2656062.1"/>
    <property type="molecule type" value="Genomic_DNA"/>
</dbReference>
<dbReference type="AlphaFoldDB" id="A0ABD4VXK0"/>
<organism evidence="1 2">
    <name type="scientific">Bacteroides fragilis</name>
    <dbReference type="NCBI Taxonomy" id="817"/>
    <lineage>
        <taxon>Bacteria</taxon>
        <taxon>Pseudomonadati</taxon>
        <taxon>Bacteroidota</taxon>
        <taxon>Bacteroidia</taxon>
        <taxon>Bacteroidales</taxon>
        <taxon>Bacteroidaceae</taxon>
        <taxon>Bacteroides</taxon>
    </lineage>
</organism>
<dbReference type="Proteomes" id="UP001075704">
    <property type="component" value="Unassembled WGS sequence"/>
</dbReference>
<accession>A0ABD4VXK0</accession>
<sequence>MTKKRKKKEAKEIDLKDIKTVKFNINISVPKEEFDELLRVMTCRINDPEQATEIKEDEKPKKDKD</sequence>
<dbReference type="RefSeq" id="WP_032601911.1">
    <property type="nucleotide sequence ID" value="NZ_JAGJHR010000004.1"/>
</dbReference>
<gene>
    <name evidence="1" type="ORF">O1422_18055</name>
</gene>
<evidence type="ECO:0000313" key="1">
    <source>
        <dbReference type="EMBL" id="MCZ2656062.1"/>
    </source>
</evidence>
<comment type="caution">
    <text evidence="1">The sequence shown here is derived from an EMBL/GenBank/DDBJ whole genome shotgun (WGS) entry which is preliminary data.</text>
</comment>
<name>A0ABD4VXK0_BACFG</name>
<reference evidence="1" key="1">
    <citation type="submission" date="2022-12" db="EMBL/GenBank/DDBJ databases">
        <title>Development of a Multilocus Sequence Typing Scheme for Bacteroides fragilis Based on Whole Genome Sequencing Data and Clinical Application.</title>
        <authorList>
            <person name="Nielsen F.D."/>
            <person name="Justesen U.S."/>
        </authorList>
    </citation>
    <scope>NUCLEOTIDE SEQUENCE</scope>
    <source>
        <strain evidence="1">BF_BC_ODE_DK_2015_2</strain>
    </source>
</reference>